<feature type="region of interest" description="Disordered" evidence="1">
    <location>
        <begin position="1"/>
        <end position="37"/>
    </location>
</feature>
<reference evidence="4" key="1">
    <citation type="journal article" date="2014" name="Science">
        <title>Ancient hybridizations among the ancestral genomes of bread wheat.</title>
        <authorList>
            <consortium name="International Wheat Genome Sequencing Consortium,"/>
            <person name="Marcussen T."/>
            <person name="Sandve S.R."/>
            <person name="Heier L."/>
            <person name="Spannagl M."/>
            <person name="Pfeifer M."/>
            <person name="Jakobsen K.S."/>
            <person name="Wulff B.B."/>
            <person name="Steuernagel B."/>
            <person name="Mayer K.F."/>
            <person name="Olsen O.A."/>
        </authorList>
    </citation>
    <scope>NUCLEOTIDE SEQUENCE [LARGE SCALE GENOMIC DNA]</scope>
    <source>
        <strain evidence="4">cv. AL8/78</strain>
    </source>
</reference>
<evidence type="ECO:0000313" key="3">
    <source>
        <dbReference type="EnsemblPlants" id="AET2Gv20523600.1"/>
    </source>
</evidence>
<protein>
    <submittedName>
        <fullName evidence="3">Uncharacterized protein</fullName>
    </submittedName>
</protein>
<evidence type="ECO:0000256" key="2">
    <source>
        <dbReference type="SAM" id="Phobius"/>
    </source>
</evidence>
<reference evidence="3" key="5">
    <citation type="journal article" date="2021" name="G3 (Bethesda)">
        <title>Aegilops tauschii genome assembly Aet v5.0 features greater sequence contiguity and improved annotation.</title>
        <authorList>
            <person name="Wang L."/>
            <person name="Zhu T."/>
            <person name="Rodriguez J.C."/>
            <person name="Deal K.R."/>
            <person name="Dubcovsky J."/>
            <person name="McGuire P.E."/>
            <person name="Lux T."/>
            <person name="Spannagl M."/>
            <person name="Mayer K.F.X."/>
            <person name="Baldrich P."/>
            <person name="Meyers B.C."/>
            <person name="Huo N."/>
            <person name="Gu Y.Q."/>
            <person name="Zhou H."/>
            <person name="Devos K.M."/>
            <person name="Bennetzen J.L."/>
            <person name="Unver T."/>
            <person name="Budak H."/>
            <person name="Gulick P.J."/>
            <person name="Galiba G."/>
            <person name="Kalapos B."/>
            <person name="Nelson D.R."/>
            <person name="Li P."/>
            <person name="You F.M."/>
            <person name="Luo M.C."/>
            <person name="Dvorak J."/>
        </authorList>
    </citation>
    <scope>NUCLEOTIDE SEQUENCE [LARGE SCALE GENOMIC DNA]</scope>
    <source>
        <strain evidence="3">cv. AL8/78</strain>
    </source>
</reference>
<dbReference type="Proteomes" id="UP000015105">
    <property type="component" value="Chromosome 2D"/>
</dbReference>
<keyword evidence="2" id="KW-0472">Membrane</keyword>
<evidence type="ECO:0000313" key="4">
    <source>
        <dbReference type="Proteomes" id="UP000015105"/>
    </source>
</evidence>
<keyword evidence="2" id="KW-1133">Transmembrane helix</keyword>
<feature type="compositionally biased region" description="Basic residues" evidence="1">
    <location>
        <begin position="28"/>
        <end position="37"/>
    </location>
</feature>
<proteinExistence type="predicted"/>
<evidence type="ECO:0000256" key="1">
    <source>
        <dbReference type="SAM" id="MobiDB-lite"/>
    </source>
</evidence>
<dbReference type="Gramene" id="AET2Gv20523600.1">
    <property type="protein sequence ID" value="AET2Gv20523600.1"/>
    <property type="gene ID" value="AET2Gv20523600"/>
</dbReference>
<sequence>ATRPCSNATRRRSGSRRRSVRGLPQCRRPSRRRRRLPWQRTGWRSGGLALLRSSSTSPTTAASMARARARPAMSRAACRAAACGCRLFLMFYLMFIRFMWTLAGV</sequence>
<reference evidence="3" key="3">
    <citation type="journal article" date="2017" name="Nature">
        <title>Genome sequence of the progenitor of the wheat D genome Aegilops tauschii.</title>
        <authorList>
            <person name="Luo M.C."/>
            <person name="Gu Y.Q."/>
            <person name="Puiu D."/>
            <person name="Wang H."/>
            <person name="Twardziok S.O."/>
            <person name="Deal K.R."/>
            <person name="Huo N."/>
            <person name="Zhu T."/>
            <person name="Wang L."/>
            <person name="Wang Y."/>
            <person name="McGuire P.E."/>
            <person name="Liu S."/>
            <person name="Long H."/>
            <person name="Ramasamy R.K."/>
            <person name="Rodriguez J.C."/>
            <person name="Van S.L."/>
            <person name="Yuan L."/>
            <person name="Wang Z."/>
            <person name="Xia Z."/>
            <person name="Xiao L."/>
            <person name="Anderson O.D."/>
            <person name="Ouyang S."/>
            <person name="Liang Y."/>
            <person name="Zimin A.V."/>
            <person name="Pertea G."/>
            <person name="Qi P."/>
            <person name="Bennetzen J.L."/>
            <person name="Dai X."/>
            <person name="Dawson M.W."/>
            <person name="Muller H.G."/>
            <person name="Kugler K."/>
            <person name="Rivarola-Duarte L."/>
            <person name="Spannagl M."/>
            <person name="Mayer K.F.X."/>
            <person name="Lu F.H."/>
            <person name="Bevan M.W."/>
            <person name="Leroy P."/>
            <person name="Li P."/>
            <person name="You F.M."/>
            <person name="Sun Q."/>
            <person name="Liu Z."/>
            <person name="Lyons E."/>
            <person name="Wicker T."/>
            <person name="Salzberg S.L."/>
            <person name="Devos K.M."/>
            <person name="Dvorak J."/>
        </authorList>
    </citation>
    <scope>NUCLEOTIDE SEQUENCE [LARGE SCALE GENOMIC DNA]</scope>
    <source>
        <strain evidence="3">cv. AL8/78</strain>
    </source>
</reference>
<dbReference type="AlphaFoldDB" id="A0A453BIT3"/>
<keyword evidence="2" id="KW-0812">Transmembrane</keyword>
<feature type="transmembrane region" description="Helical" evidence="2">
    <location>
        <begin position="76"/>
        <end position="100"/>
    </location>
</feature>
<accession>A0A453BIT3</accession>
<name>A0A453BIT3_AEGTS</name>
<dbReference type="EnsemblPlants" id="AET2Gv20523600.1">
    <property type="protein sequence ID" value="AET2Gv20523600.1"/>
    <property type="gene ID" value="AET2Gv20523600"/>
</dbReference>
<reference evidence="3" key="4">
    <citation type="submission" date="2019-03" db="UniProtKB">
        <authorList>
            <consortium name="EnsemblPlants"/>
        </authorList>
    </citation>
    <scope>IDENTIFICATION</scope>
</reference>
<feature type="compositionally biased region" description="Basic residues" evidence="1">
    <location>
        <begin position="9"/>
        <end position="20"/>
    </location>
</feature>
<organism evidence="3 4">
    <name type="scientific">Aegilops tauschii subsp. strangulata</name>
    <name type="common">Goatgrass</name>
    <dbReference type="NCBI Taxonomy" id="200361"/>
    <lineage>
        <taxon>Eukaryota</taxon>
        <taxon>Viridiplantae</taxon>
        <taxon>Streptophyta</taxon>
        <taxon>Embryophyta</taxon>
        <taxon>Tracheophyta</taxon>
        <taxon>Spermatophyta</taxon>
        <taxon>Magnoliopsida</taxon>
        <taxon>Liliopsida</taxon>
        <taxon>Poales</taxon>
        <taxon>Poaceae</taxon>
        <taxon>BOP clade</taxon>
        <taxon>Pooideae</taxon>
        <taxon>Triticodae</taxon>
        <taxon>Triticeae</taxon>
        <taxon>Triticinae</taxon>
        <taxon>Aegilops</taxon>
    </lineage>
</organism>
<reference evidence="4" key="2">
    <citation type="journal article" date="2017" name="Nat. Plants">
        <title>The Aegilops tauschii genome reveals multiple impacts of transposons.</title>
        <authorList>
            <person name="Zhao G."/>
            <person name="Zou C."/>
            <person name="Li K."/>
            <person name="Wang K."/>
            <person name="Li T."/>
            <person name="Gao L."/>
            <person name="Zhang X."/>
            <person name="Wang H."/>
            <person name="Yang Z."/>
            <person name="Liu X."/>
            <person name="Jiang W."/>
            <person name="Mao L."/>
            <person name="Kong X."/>
            <person name="Jiao Y."/>
            <person name="Jia J."/>
        </authorList>
    </citation>
    <scope>NUCLEOTIDE SEQUENCE [LARGE SCALE GENOMIC DNA]</scope>
    <source>
        <strain evidence="4">cv. AL8/78</strain>
    </source>
</reference>
<keyword evidence="4" id="KW-1185">Reference proteome</keyword>